<dbReference type="Proteomes" id="UP000177092">
    <property type="component" value="Unassembled WGS sequence"/>
</dbReference>
<dbReference type="AlphaFoldDB" id="A0A1F6A7C8"/>
<dbReference type="EMBL" id="MFJN01000052">
    <property type="protein sequence ID" value="OGG20247.1"/>
    <property type="molecule type" value="Genomic_DNA"/>
</dbReference>
<feature type="transmembrane region" description="Helical" evidence="11">
    <location>
        <begin position="281"/>
        <end position="302"/>
    </location>
</feature>
<proteinExistence type="inferred from homology"/>
<protein>
    <recommendedName>
        <fullName evidence="12">Citrate transporter-like domain-containing protein</fullName>
    </recommendedName>
</protein>
<evidence type="ECO:0000256" key="4">
    <source>
        <dbReference type="ARBA" id="ARBA00022692"/>
    </source>
</evidence>
<feature type="transmembrane region" description="Helical" evidence="11">
    <location>
        <begin position="218"/>
        <end position="237"/>
    </location>
</feature>
<dbReference type="GO" id="GO:0016020">
    <property type="term" value="C:membrane"/>
    <property type="evidence" value="ECO:0007669"/>
    <property type="project" value="UniProtKB-SubCell"/>
</dbReference>
<keyword evidence="6" id="KW-0915">Sodium</keyword>
<dbReference type="NCBIfam" id="NF038006">
    <property type="entry name" value="NhaD_1"/>
    <property type="match status" value="1"/>
</dbReference>
<dbReference type="InterPro" id="IPR004680">
    <property type="entry name" value="Cit_transptr-like_dom"/>
</dbReference>
<evidence type="ECO:0000256" key="9">
    <source>
        <dbReference type="ARBA" id="ARBA00023201"/>
    </source>
</evidence>
<evidence type="ECO:0000256" key="5">
    <source>
        <dbReference type="ARBA" id="ARBA00022989"/>
    </source>
</evidence>
<evidence type="ECO:0000256" key="8">
    <source>
        <dbReference type="ARBA" id="ARBA00023136"/>
    </source>
</evidence>
<dbReference type="PANTHER" id="PTHR43269">
    <property type="entry name" value="SODIUM/PROTON ANTIPORTER 1-RELATED"/>
    <property type="match status" value="1"/>
</dbReference>
<keyword evidence="5 11" id="KW-1133">Transmembrane helix</keyword>
<evidence type="ECO:0000256" key="10">
    <source>
        <dbReference type="ARBA" id="ARBA00025753"/>
    </source>
</evidence>
<reference evidence="13 14" key="1">
    <citation type="journal article" date="2016" name="Nat. Commun.">
        <title>Thousands of microbial genomes shed light on interconnected biogeochemical processes in an aquifer system.</title>
        <authorList>
            <person name="Anantharaman K."/>
            <person name="Brown C.T."/>
            <person name="Hug L.A."/>
            <person name="Sharon I."/>
            <person name="Castelle C.J."/>
            <person name="Probst A.J."/>
            <person name="Thomas B.C."/>
            <person name="Singh A."/>
            <person name="Wilkins M.J."/>
            <person name="Karaoz U."/>
            <person name="Brodie E.L."/>
            <person name="Williams K.H."/>
            <person name="Hubbard S.S."/>
            <person name="Banfield J.F."/>
        </authorList>
    </citation>
    <scope>NUCLEOTIDE SEQUENCE [LARGE SCALE GENOMIC DNA]</scope>
</reference>
<dbReference type="STRING" id="1798384.A3D03_03395"/>
<feature type="transmembrane region" description="Helical" evidence="11">
    <location>
        <begin position="61"/>
        <end position="82"/>
    </location>
</feature>
<keyword evidence="3" id="KW-0050">Antiport</keyword>
<comment type="subcellular location">
    <subcellularLocation>
        <location evidence="1">Membrane</location>
        <topology evidence="1">Multi-pass membrane protein</topology>
    </subcellularLocation>
</comment>
<dbReference type="PANTHER" id="PTHR43269:SF2">
    <property type="entry name" value="SODIUM_PROTON ANTIPORTER 1-RELATED"/>
    <property type="match status" value="1"/>
</dbReference>
<keyword evidence="9" id="KW-0739">Sodium transport</keyword>
<feature type="transmembrane region" description="Helical" evidence="11">
    <location>
        <begin position="177"/>
        <end position="197"/>
    </location>
</feature>
<keyword evidence="2" id="KW-0813">Transport</keyword>
<evidence type="ECO:0000256" key="7">
    <source>
        <dbReference type="ARBA" id="ARBA00023065"/>
    </source>
</evidence>
<evidence type="ECO:0000256" key="11">
    <source>
        <dbReference type="SAM" id="Phobius"/>
    </source>
</evidence>
<evidence type="ECO:0000256" key="2">
    <source>
        <dbReference type="ARBA" id="ARBA00022448"/>
    </source>
</evidence>
<feature type="transmembrane region" description="Helical" evidence="11">
    <location>
        <begin position="138"/>
        <end position="157"/>
    </location>
</feature>
<name>A0A1F6A7C8_9BACT</name>
<feature type="transmembrane region" description="Helical" evidence="11">
    <location>
        <begin position="28"/>
        <end position="49"/>
    </location>
</feature>
<evidence type="ECO:0000313" key="13">
    <source>
        <dbReference type="EMBL" id="OGG20247.1"/>
    </source>
</evidence>
<accession>A0A1F6A7C8</accession>
<comment type="caution">
    <text evidence="13">The sequence shown here is derived from an EMBL/GenBank/DDBJ whole genome shotgun (WGS) entry which is preliminary data.</text>
</comment>
<keyword evidence="7" id="KW-0406">Ion transport</keyword>
<feature type="transmembrane region" description="Helical" evidence="11">
    <location>
        <begin position="243"/>
        <end position="260"/>
    </location>
</feature>
<gene>
    <name evidence="13" type="ORF">A3D03_03395</name>
</gene>
<keyword evidence="4 11" id="KW-0812">Transmembrane</keyword>
<evidence type="ECO:0000313" key="14">
    <source>
        <dbReference type="Proteomes" id="UP000177092"/>
    </source>
</evidence>
<evidence type="ECO:0000256" key="1">
    <source>
        <dbReference type="ARBA" id="ARBA00004141"/>
    </source>
</evidence>
<keyword evidence="8 11" id="KW-0472">Membrane</keyword>
<evidence type="ECO:0000256" key="6">
    <source>
        <dbReference type="ARBA" id="ARBA00023053"/>
    </source>
</evidence>
<dbReference type="Pfam" id="PF03600">
    <property type="entry name" value="CitMHS"/>
    <property type="match status" value="1"/>
</dbReference>
<dbReference type="InterPro" id="IPR045016">
    <property type="entry name" value="NhaD-like"/>
</dbReference>
<comment type="similarity">
    <text evidence="10">Belongs to the NhaD Na(+)/H(+) (TC 2.A.62) antiporter family.</text>
</comment>
<organism evidence="13 14">
    <name type="scientific">Candidatus Gottesmanbacteria bacterium RIFCSPHIGHO2_02_FULL_40_13</name>
    <dbReference type="NCBI Taxonomy" id="1798384"/>
    <lineage>
        <taxon>Bacteria</taxon>
        <taxon>Candidatus Gottesmaniibacteriota</taxon>
    </lineage>
</organism>
<evidence type="ECO:0000256" key="3">
    <source>
        <dbReference type="ARBA" id="ARBA00022449"/>
    </source>
</evidence>
<evidence type="ECO:0000259" key="12">
    <source>
        <dbReference type="Pfam" id="PF03600"/>
    </source>
</evidence>
<dbReference type="GO" id="GO:0015297">
    <property type="term" value="F:antiporter activity"/>
    <property type="evidence" value="ECO:0007669"/>
    <property type="project" value="UniProtKB-KW"/>
</dbReference>
<sequence length="420" mass="45794">MIKILSIIIFLAGYIVISQEHFLKISKTSISLIIGVVLWFLVIASGNNSVGMALSEAGSEIFGLVIFLLSAMTLVEILTHYGLFDYIYTKLVKLHLEDKDQFFIIALLTFIFSAFLDNLTSTIVFLQIASRFFSGKNLIKSAAAIVIAANAGGAFSPIGDVTTTMLWLANKFTAQTIVTQTFLPSLTVFLVSTLLIGKSITVDTKDKIEKAVRLGKTEWLIISLCLFSFLLPLFMTVIHLPPYIGLLFGLGVIWLVVDLAKQRTPHSSSLSISIEKFFKQTDIASLYFFIGILMAIAALRHIGVLDEISHKVFTETPSTIRIITGNIAIGGLSAIFDNIPLTAAAIDIVKTTDANLWALLALTVGVGGSLLLIGSAPGIVAMAIIKELTFTAYLRVATIPALIAYCLGIFVWILQYNLFR</sequence>
<feature type="transmembrane region" description="Helical" evidence="11">
    <location>
        <begin position="356"/>
        <end position="385"/>
    </location>
</feature>
<feature type="domain" description="Citrate transporter-like" evidence="12">
    <location>
        <begin position="21"/>
        <end position="365"/>
    </location>
</feature>
<feature type="transmembrane region" description="Helical" evidence="11">
    <location>
        <begin position="102"/>
        <end position="126"/>
    </location>
</feature>
<dbReference type="GO" id="GO:0006814">
    <property type="term" value="P:sodium ion transport"/>
    <property type="evidence" value="ECO:0007669"/>
    <property type="project" value="UniProtKB-KW"/>
</dbReference>
<feature type="transmembrane region" description="Helical" evidence="11">
    <location>
        <begin position="392"/>
        <end position="414"/>
    </location>
</feature>